<accession>A0A9Q3HBF5</accession>
<proteinExistence type="inferred from homology"/>
<evidence type="ECO:0000313" key="14">
    <source>
        <dbReference type="EMBL" id="MBW0499178.1"/>
    </source>
</evidence>
<comment type="catalytic activity">
    <reaction evidence="10 12">
        <text>D-ribose 5-phosphate + ATP = 5-phospho-alpha-D-ribose 1-diphosphate + AMP + H(+)</text>
        <dbReference type="Rhea" id="RHEA:15609"/>
        <dbReference type="ChEBI" id="CHEBI:15378"/>
        <dbReference type="ChEBI" id="CHEBI:30616"/>
        <dbReference type="ChEBI" id="CHEBI:58017"/>
        <dbReference type="ChEBI" id="CHEBI:78346"/>
        <dbReference type="ChEBI" id="CHEBI:456215"/>
        <dbReference type="EC" id="2.7.6.1"/>
    </reaction>
</comment>
<evidence type="ECO:0000256" key="4">
    <source>
        <dbReference type="ARBA" id="ARBA00022723"/>
    </source>
</evidence>
<dbReference type="GO" id="GO:0002189">
    <property type="term" value="C:ribose phosphate diphosphokinase complex"/>
    <property type="evidence" value="ECO:0007669"/>
    <property type="project" value="TreeGrafter"/>
</dbReference>
<dbReference type="EMBL" id="AVOT02015135">
    <property type="protein sequence ID" value="MBW0499178.1"/>
    <property type="molecule type" value="Genomic_DNA"/>
</dbReference>
<evidence type="ECO:0000256" key="5">
    <source>
        <dbReference type="ARBA" id="ARBA00022727"/>
    </source>
</evidence>
<protein>
    <recommendedName>
        <fullName evidence="12">Ribose-phosphate pyrophosphokinase</fullName>
        <ecNumber evidence="12">2.7.6.1</ecNumber>
    </recommendedName>
</protein>
<keyword evidence="15" id="KW-1185">Reference proteome</keyword>
<dbReference type="GO" id="GO:0000287">
    <property type="term" value="F:magnesium ion binding"/>
    <property type="evidence" value="ECO:0007669"/>
    <property type="project" value="InterPro"/>
</dbReference>
<comment type="pathway">
    <text evidence="1">Metabolic intermediate biosynthesis; 5-phospho-alpha-D-ribose 1-diphosphate biosynthesis; 5-phospho-alpha-D-ribose 1-diphosphate from D-ribose 5-phosphate (route I): step 1/1.</text>
</comment>
<organism evidence="14 15">
    <name type="scientific">Austropuccinia psidii MF-1</name>
    <dbReference type="NCBI Taxonomy" id="1389203"/>
    <lineage>
        <taxon>Eukaryota</taxon>
        <taxon>Fungi</taxon>
        <taxon>Dikarya</taxon>
        <taxon>Basidiomycota</taxon>
        <taxon>Pucciniomycotina</taxon>
        <taxon>Pucciniomycetes</taxon>
        <taxon>Pucciniales</taxon>
        <taxon>Sphaerophragmiaceae</taxon>
        <taxon>Austropuccinia</taxon>
    </lineage>
</organism>
<keyword evidence="3" id="KW-0808">Transferase</keyword>
<reference evidence="14" key="1">
    <citation type="submission" date="2021-03" db="EMBL/GenBank/DDBJ databases">
        <title>Draft genome sequence of rust myrtle Austropuccinia psidii MF-1, a brazilian biotype.</title>
        <authorList>
            <person name="Quecine M.C."/>
            <person name="Pachon D.M.R."/>
            <person name="Bonatelli M.L."/>
            <person name="Correr F.H."/>
            <person name="Franceschini L.M."/>
            <person name="Leite T.F."/>
            <person name="Margarido G.R.A."/>
            <person name="Almeida C.A."/>
            <person name="Ferrarezi J.A."/>
            <person name="Labate C.A."/>
        </authorList>
    </citation>
    <scope>NUCLEOTIDE SEQUENCE</scope>
    <source>
        <strain evidence="14">MF-1</strain>
    </source>
</reference>
<keyword evidence="8" id="KW-0067">ATP-binding</keyword>
<evidence type="ECO:0000256" key="11">
    <source>
        <dbReference type="RuleBase" id="RU004324"/>
    </source>
</evidence>
<evidence type="ECO:0000256" key="10">
    <source>
        <dbReference type="ARBA" id="ARBA00049535"/>
    </source>
</evidence>
<dbReference type="GO" id="GO:0006015">
    <property type="term" value="P:5-phosphoribose 1-diphosphate biosynthetic process"/>
    <property type="evidence" value="ECO:0007669"/>
    <property type="project" value="TreeGrafter"/>
</dbReference>
<evidence type="ECO:0000256" key="2">
    <source>
        <dbReference type="ARBA" id="ARBA00006478"/>
    </source>
</evidence>
<dbReference type="OrthoDB" id="413572at2759"/>
<dbReference type="InterPro" id="IPR005946">
    <property type="entry name" value="Rib-P_diPkinase"/>
</dbReference>
<dbReference type="InterPro" id="IPR029057">
    <property type="entry name" value="PRTase-like"/>
</dbReference>
<evidence type="ECO:0000256" key="6">
    <source>
        <dbReference type="ARBA" id="ARBA00022741"/>
    </source>
</evidence>
<dbReference type="EC" id="2.7.6.1" evidence="12"/>
<evidence type="ECO:0000256" key="1">
    <source>
        <dbReference type="ARBA" id="ARBA00004996"/>
    </source>
</evidence>
<evidence type="ECO:0000256" key="3">
    <source>
        <dbReference type="ARBA" id="ARBA00022679"/>
    </source>
</evidence>
<evidence type="ECO:0000259" key="13">
    <source>
        <dbReference type="Pfam" id="PF00156"/>
    </source>
</evidence>
<dbReference type="Gene3D" id="3.40.50.2020">
    <property type="match status" value="2"/>
</dbReference>
<dbReference type="GO" id="GO:0009156">
    <property type="term" value="P:ribonucleoside monophosphate biosynthetic process"/>
    <property type="evidence" value="ECO:0007669"/>
    <property type="project" value="InterPro"/>
</dbReference>
<dbReference type="InterPro" id="IPR000836">
    <property type="entry name" value="PRTase_dom"/>
</dbReference>
<dbReference type="GO" id="GO:0004749">
    <property type="term" value="F:ribose phosphate diphosphokinase activity"/>
    <property type="evidence" value="ECO:0007669"/>
    <property type="project" value="UniProtKB-EC"/>
</dbReference>
<keyword evidence="7 12" id="KW-0418">Kinase</keyword>
<dbReference type="GO" id="GO:0005737">
    <property type="term" value="C:cytoplasm"/>
    <property type="evidence" value="ECO:0007669"/>
    <property type="project" value="TreeGrafter"/>
</dbReference>
<name>A0A9Q3HBF5_9BASI</name>
<feature type="domain" description="Phosphoribosyltransferase" evidence="13">
    <location>
        <begin position="27"/>
        <end position="123"/>
    </location>
</feature>
<gene>
    <name evidence="14" type="ORF">O181_038893</name>
</gene>
<evidence type="ECO:0000256" key="7">
    <source>
        <dbReference type="ARBA" id="ARBA00022777"/>
    </source>
</evidence>
<keyword evidence="4 12" id="KW-0479">Metal-binding</keyword>
<dbReference type="InterPro" id="IPR000842">
    <property type="entry name" value="PRib_PP_synth_CS"/>
</dbReference>
<dbReference type="NCBIfam" id="TIGR01251">
    <property type="entry name" value="ribP_PPkin"/>
    <property type="match status" value="1"/>
</dbReference>
<evidence type="ECO:0000313" key="15">
    <source>
        <dbReference type="Proteomes" id="UP000765509"/>
    </source>
</evidence>
<keyword evidence="9 12" id="KW-0460">Magnesium</keyword>
<evidence type="ECO:0000256" key="8">
    <source>
        <dbReference type="ARBA" id="ARBA00022840"/>
    </source>
</evidence>
<keyword evidence="5 11" id="KW-0545">Nucleotide biosynthesis</keyword>
<dbReference type="GO" id="GO:0005524">
    <property type="term" value="F:ATP binding"/>
    <property type="evidence" value="ECO:0007669"/>
    <property type="project" value="UniProtKB-KW"/>
</dbReference>
<keyword evidence="6" id="KW-0547">Nucleotide-binding</keyword>
<dbReference type="Proteomes" id="UP000765509">
    <property type="component" value="Unassembled WGS sequence"/>
</dbReference>
<dbReference type="GO" id="GO:0016301">
    <property type="term" value="F:kinase activity"/>
    <property type="evidence" value="ECO:0007669"/>
    <property type="project" value="UniProtKB-KW"/>
</dbReference>
<dbReference type="FunFam" id="3.40.50.2020:FF:000005">
    <property type="entry name" value="Ribose-phosphate pyrophosphokinase 1"/>
    <property type="match status" value="1"/>
</dbReference>
<dbReference type="CDD" id="cd06223">
    <property type="entry name" value="PRTases_typeI"/>
    <property type="match status" value="1"/>
</dbReference>
<evidence type="ECO:0000256" key="9">
    <source>
        <dbReference type="ARBA" id="ARBA00022842"/>
    </source>
</evidence>
<dbReference type="Pfam" id="PF00156">
    <property type="entry name" value="Pribosyltran"/>
    <property type="match status" value="1"/>
</dbReference>
<sequence length="207" mass="22427">MDLHASQIQGFFDCPVDNLYAEPTLVQYIRENVDIKNAIIVSPDAGGAKRASSIAARLDLDLALFHKERKKANEVSRMILVGSVKGKTAILVDDMADTCGTICLAAEKLQEAGATKVIALVTHGILSGPALQNINNSSISKSLRRQSEEVIMGNQSPICLTLFPGLVPPPLIIPLNLVRRDTNLSNKSKLTKKQSVNSLKVYPILEI</sequence>
<comment type="caution">
    <text evidence="14">The sequence shown here is derived from an EMBL/GenBank/DDBJ whole genome shotgun (WGS) entry which is preliminary data.</text>
</comment>
<evidence type="ECO:0000256" key="12">
    <source>
        <dbReference type="RuleBase" id="RU004325"/>
    </source>
</evidence>
<dbReference type="PANTHER" id="PTHR10210:SF32">
    <property type="entry name" value="RIBOSE-PHOSPHATE PYROPHOSPHOKINASE 2"/>
    <property type="match status" value="1"/>
</dbReference>
<dbReference type="GO" id="GO:0006164">
    <property type="term" value="P:purine nucleotide biosynthetic process"/>
    <property type="evidence" value="ECO:0007669"/>
    <property type="project" value="TreeGrafter"/>
</dbReference>
<dbReference type="SUPFAM" id="SSF53271">
    <property type="entry name" value="PRTase-like"/>
    <property type="match status" value="1"/>
</dbReference>
<comment type="similarity">
    <text evidence="2 11">Belongs to the ribose-phosphate pyrophosphokinase family.</text>
</comment>
<dbReference type="AlphaFoldDB" id="A0A9Q3HBF5"/>
<dbReference type="PROSITE" id="PS00114">
    <property type="entry name" value="PRPP_SYNTHASE"/>
    <property type="match status" value="1"/>
</dbReference>
<dbReference type="PANTHER" id="PTHR10210">
    <property type="entry name" value="RIBOSE-PHOSPHATE DIPHOSPHOKINASE FAMILY MEMBER"/>
    <property type="match status" value="1"/>
</dbReference>